<dbReference type="InterPro" id="IPR046947">
    <property type="entry name" value="LytR-like"/>
</dbReference>
<dbReference type="PANTHER" id="PTHR37299:SF1">
    <property type="entry name" value="STAGE 0 SPORULATION PROTEIN A HOMOLOG"/>
    <property type="match status" value="1"/>
</dbReference>
<evidence type="ECO:0000313" key="5">
    <source>
        <dbReference type="Proteomes" id="UP000516305"/>
    </source>
</evidence>
<dbReference type="AlphaFoldDB" id="A0A7H0VH47"/>
<keyword evidence="1" id="KW-0597">Phosphoprotein</keyword>
<dbReference type="InterPro" id="IPR011006">
    <property type="entry name" value="CheY-like_superfamily"/>
</dbReference>
<dbReference type="PANTHER" id="PTHR37299">
    <property type="entry name" value="TRANSCRIPTIONAL REGULATOR-RELATED"/>
    <property type="match status" value="1"/>
</dbReference>
<dbReference type="Proteomes" id="UP000516305">
    <property type="component" value="Chromosome"/>
</dbReference>
<feature type="domain" description="HTH LytTR-type" evidence="3">
    <location>
        <begin position="139"/>
        <end position="243"/>
    </location>
</feature>
<reference evidence="4 5" key="1">
    <citation type="submission" date="2020-08" db="EMBL/GenBank/DDBJ databases">
        <title>Croceimicrobium hydrocarbonivorans gen. nov., sp. nov., a novel marine bacterium isolated from a bacterial consortium that degrades polyethylene terephthalate.</title>
        <authorList>
            <person name="Liu R."/>
        </authorList>
    </citation>
    <scope>NUCLEOTIDE SEQUENCE [LARGE SCALE GENOMIC DNA]</scope>
    <source>
        <strain evidence="4 5">A20-9</strain>
    </source>
</reference>
<evidence type="ECO:0000259" key="3">
    <source>
        <dbReference type="PROSITE" id="PS50930"/>
    </source>
</evidence>
<dbReference type="InterPro" id="IPR007492">
    <property type="entry name" value="LytTR_DNA-bd_dom"/>
</dbReference>
<dbReference type="KEGG" id="chyd:H4K34_04140"/>
<dbReference type="Pfam" id="PF00072">
    <property type="entry name" value="Response_reg"/>
    <property type="match status" value="1"/>
</dbReference>
<dbReference type="EMBL" id="CP060139">
    <property type="protein sequence ID" value="QNR25045.1"/>
    <property type="molecule type" value="Genomic_DNA"/>
</dbReference>
<dbReference type="PROSITE" id="PS50110">
    <property type="entry name" value="RESPONSE_REGULATORY"/>
    <property type="match status" value="1"/>
</dbReference>
<dbReference type="SUPFAM" id="SSF52172">
    <property type="entry name" value="CheY-like"/>
    <property type="match status" value="1"/>
</dbReference>
<evidence type="ECO:0000256" key="1">
    <source>
        <dbReference type="PROSITE-ProRule" id="PRU00169"/>
    </source>
</evidence>
<dbReference type="GO" id="GO:0000156">
    <property type="term" value="F:phosphorelay response regulator activity"/>
    <property type="evidence" value="ECO:0007669"/>
    <property type="project" value="InterPro"/>
</dbReference>
<dbReference type="InterPro" id="IPR001789">
    <property type="entry name" value="Sig_transdc_resp-reg_receiver"/>
</dbReference>
<proteinExistence type="predicted"/>
<dbReference type="SMART" id="SM00850">
    <property type="entry name" value="LytTR"/>
    <property type="match status" value="1"/>
</dbReference>
<gene>
    <name evidence="4" type="ORF">H4K34_04140</name>
</gene>
<feature type="modified residue" description="4-aspartylphosphate" evidence="1">
    <location>
        <position position="54"/>
    </location>
</feature>
<keyword evidence="5" id="KW-1185">Reference proteome</keyword>
<dbReference type="Pfam" id="PF04397">
    <property type="entry name" value="LytTR"/>
    <property type="match status" value="1"/>
</dbReference>
<protein>
    <submittedName>
        <fullName evidence="4">Response regulator transcription factor</fullName>
    </submittedName>
</protein>
<dbReference type="RefSeq" id="WP_210759570.1">
    <property type="nucleotide sequence ID" value="NZ_CP060139.1"/>
</dbReference>
<sequence>MYKVLIVDDEPLAADLVQEYLEAFPDFVVQERCLDGFAAMKHIQQEKPDLIFLDIQMPKLTGFELLELLEDPPAIIFTTAFDQYAIKAFEANAVDYLLKPFSEERFAQAIAKFLAQPKHMQEAIAALQKDRDHGPRDRLVVKDGARIRIIPYPDLIRIEADGDYVQIISEKGTYAKKKTLSHYEKLLPQPLFMRVHRSHMVNVEKIDRLDPYGKNDHLALLKDGSRIPVSRNGFSELKDILGLS</sequence>
<dbReference type="SMART" id="SM00448">
    <property type="entry name" value="REC"/>
    <property type="match status" value="1"/>
</dbReference>
<organism evidence="4 5">
    <name type="scientific">Croceimicrobium hydrocarbonivorans</name>
    <dbReference type="NCBI Taxonomy" id="2761580"/>
    <lineage>
        <taxon>Bacteria</taxon>
        <taxon>Pseudomonadati</taxon>
        <taxon>Bacteroidota</taxon>
        <taxon>Flavobacteriia</taxon>
        <taxon>Flavobacteriales</taxon>
        <taxon>Owenweeksiaceae</taxon>
        <taxon>Croceimicrobium</taxon>
    </lineage>
</organism>
<dbReference type="GO" id="GO:0003677">
    <property type="term" value="F:DNA binding"/>
    <property type="evidence" value="ECO:0007669"/>
    <property type="project" value="InterPro"/>
</dbReference>
<accession>A0A7H0VH47</accession>
<name>A0A7H0VH47_9FLAO</name>
<dbReference type="PROSITE" id="PS50930">
    <property type="entry name" value="HTH_LYTTR"/>
    <property type="match status" value="1"/>
</dbReference>
<dbReference type="Gene3D" id="3.40.50.2300">
    <property type="match status" value="1"/>
</dbReference>
<dbReference type="Gene3D" id="2.40.50.1020">
    <property type="entry name" value="LytTr DNA-binding domain"/>
    <property type="match status" value="1"/>
</dbReference>
<evidence type="ECO:0000313" key="4">
    <source>
        <dbReference type="EMBL" id="QNR25045.1"/>
    </source>
</evidence>
<feature type="domain" description="Response regulatory" evidence="2">
    <location>
        <begin position="3"/>
        <end position="114"/>
    </location>
</feature>
<evidence type="ECO:0000259" key="2">
    <source>
        <dbReference type="PROSITE" id="PS50110"/>
    </source>
</evidence>